<evidence type="ECO:0000256" key="3">
    <source>
        <dbReference type="ARBA" id="ARBA00022801"/>
    </source>
</evidence>
<comment type="caution">
    <text evidence="6">The sequence shown here is derived from an EMBL/GenBank/DDBJ whole genome shotgun (WGS) entry which is preliminary data.</text>
</comment>
<dbReference type="PIRSF" id="PIRSF016557">
    <property type="entry name" value="Caps_synth_CpsB"/>
    <property type="match status" value="1"/>
</dbReference>
<organism evidence="6 7">
    <name type="scientific">Candidatus Mediterraneibacter caccavium</name>
    <dbReference type="NCBI Taxonomy" id="2838661"/>
    <lineage>
        <taxon>Bacteria</taxon>
        <taxon>Bacillati</taxon>
        <taxon>Bacillota</taxon>
        <taxon>Clostridia</taxon>
        <taxon>Lachnospirales</taxon>
        <taxon>Lachnospiraceae</taxon>
        <taxon>Mediterraneibacter</taxon>
    </lineage>
</organism>
<dbReference type="Pfam" id="PF19567">
    <property type="entry name" value="CpsB_CapC"/>
    <property type="match status" value="1"/>
</dbReference>
<proteinExistence type="inferred from homology"/>
<accession>A0A9D2ASH2</accession>
<dbReference type="PANTHER" id="PTHR39181:SF1">
    <property type="entry name" value="TYROSINE-PROTEIN PHOSPHATASE YWQE"/>
    <property type="match status" value="1"/>
</dbReference>
<evidence type="ECO:0000313" key="7">
    <source>
        <dbReference type="Proteomes" id="UP000824243"/>
    </source>
</evidence>
<keyword evidence="3" id="KW-0378">Hydrolase</keyword>
<dbReference type="EC" id="3.1.3.48" evidence="2"/>
<dbReference type="AlphaFoldDB" id="A0A9D2ASH2"/>
<gene>
    <name evidence="6" type="ORF">H9981_06610</name>
</gene>
<dbReference type="Proteomes" id="UP000824243">
    <property type="component" value="Unassembled WGS sequence"/>
</dbReference>
<dbReference type="InterPro" id="IPR016667">
    <property type="entry name" value="Caps_polysacc_synth_CpsB/CapC"/>
</dbReference>
<protein>
    <recommendedName>
        <fullName evidence="2">protein-tyrosine-phosphatase</fullName>
        <ecNumber evidence="2">3.1.3.48</ecNumber>
    </recommendedName>
</protein>
<dbReference type="GO" id="GO:0004725">
    <property type="term" value="F:protein tyrosine phosphatase activity"/>
    <property type="evidence" value="ECO:0007669"/>
    <property type="project" value="UniProtKB-EC"/>
</dbReference>
<evidence type="ECO:0000256" key="5">
    <source>
        <dbReference type="ARBA" id="ARBA00051722"/>
    </source>
</evidence>
<evidence type="ECO:0000256" key="4">
    <source>
        <dbReference type="ARBA" id="ARBA00022912"/>
    </source>
</evidence>
<reference evidence="6" key="2">
    <citation type="submission" date="2021-04" db="EMBL/GenBank/DDBJ databases">
        <authorList>
            <person name="Gilroy R."/>
        </authorList>
    </citation>
    <scope>NUCLEOTIDE SEQUENCE</scope>
    <source>
        <strain evidence="6">ChiSjej5B23-15282</strain>
    </source>
</reference>
<dbReference type="EMBL" id="DXFA01000115">
    <property type="protein sequence ID" value="HIX48667.1"/>
    <property type="molecule type" value="Genomic_DNA"/>
</dbReference>
<comment type="catalytic activity">
    <reaction evidence="5">
        <text>O-phospho-L-tyrosyl-[protein] + H2O = L-tyrosyl-[protein] + phosphate</text>
        <dbReference type="Rhea" id="RHEA:10684"/>
        <dbReference type="Rhea" id="RHEA-COMP:10136"/>
        <dbReference type="Rhea" id="RHEA-COMP:20101"/>
        <dbReference type="ChEBI" id="CHEBI:15377"/>
        <dbReference type="ChEBI" id="CHEBI:43474"/>
        <dbReference type="ChEBI" id="CHEBI:46858"/>
        <dbReference type="ChEBI" id="CHEBI:61978"/>
        <dbReference type="EC" id="3.1.3.48"/>
    </reaction>
</comment>
<evidence type="ECO:0000256" key="2">
    <source>
        <dbReference type="ARBA" id="ARBA00013064"/>
    </source>
</evidence>
<name>A0A9D2ASH2_9FIRM</name>
<comment type="similarity">
    <text evidence="1">Belongs to the metallo-dependent hydrolases superfamily. CpsB/CapC family.</text>
</comment>
<sequence>MIDIHTHILPGADDGAPDLETSLQLLKEAAADGTDEIIVTPHCAPAYGFFNFDRDELDRRLEMLRKAAWEREIRIPIHPGMEVLYEGRREMLYHAEDYFTLCGSRYLLMEYFFDAEPRDFMEGISTARECGYLPIIAHPERYGCIRKHTHLAAQARREGALFQINKGSLAGRHGKAALMSAVRLLERDEADFIASDAHHPVRRDSRLGGVYAYVRDTFGRRRAERLFAENPRRIIEDRDIQGTLGA</sequence>
<evidence type="ECO:0000256" key="1">
    <source>
        <dbReference type="ARBA" id="ARBA00005750"/>
    </source>
</evidence>
<dbReference type="InterPro" id="IPR016195">
    <property type="entry name" value="Pol/histidinol_Pase-like"/>
</dbReference>
<dbReference type="GO" id="GO:0030145">
    <property type="term" value="F:manganese ion binding"/>
    <property type="evidence" value="ECO:0007669"/>
    <property type="project" value="InterPro"/>
</dbReference>
<dbReference type="PANTHER" id="PTHR39181">
    <property type="entry name" value="TYROSINE-PROTEIN PHOSPHATASE YWQE"/>
    <property type="match status" value="1"/>
</dbReference>
<keyword evidence="4" id="KW-0904">Protein phosphatase</keyword>
<reference evidence="6" key="1">
    <citation type="journal article" date="2021" name="PeerJ">
        <title>Extensive microbial diversity within the chicken gut microbiome revealed by metagenomics and culture.</title>
        <authorList>
            <person name="Gilroy R."/>
            <person name="Ravi A."/>
            <person name="Getino M."/>
            <person name="Pursley I."/>
            <person name="Horton D.L."/>
            <person name="Alikhan N.F."/>
            <person name="Baker D."/>
            <person name="Gharbi K."/>
            <person name="Hall N."/>
            <person name="Watson M."/>
            <person name="Adriaenssens E.M."/>
            <person name="Foster-Nyarko E."/>
            <person name="Jarju S."/>
            <person name="Secka A."/>
            <person name="Antonio M."/>
            <person name="Oren A."/>
            <person name="Chaudhuri R.R."/>
            <person name="La Ragione R."/>
            <person name="Hildebrand F."/>
            <person name="Pallen M.J."/>
        </authorList>
    </citation>
    <scope>NUCLEOTIDE SEQUENCE</scope>
    <source>
        <strain evidence="6">ChiSjej5B23-15282</strain>
    </source>
</reference>
<dbReference type="SUPFAM" id="SSF89550">
    <property type="entry name" value="PHP domain-like"/>
    <property type="match status" value="1"/>
</dbReference>
<dbReference type="Gene3D" id="3.20.20.140">
    <property type="entry name" value="Metal-dependent hydrolases"/>
    <property type="match status" value="1"/>
</dbReference>
<evidence type="ECO:0000313" key="6">
    <source>
        <dbReference type="EMBL" id="HIX48667.1"/>
    </source>
</evidence>